<accession>A0A9P0AU64</accession>
<keyword evidence="3" id="KW-1185">Reference proteome</keyword>
<protein>
    <submittedName>
        <fullName evidence="2">Uncharacterized protein</fullName>
    </submittedName>
</protein>
<feature type="region of interest" description="Disordered" evidence="1">
    <location>
        <begin position="32"/>
        <end position="56"/>
    </location>
</feature>
<dbReference type="AlphaFoldDB" id="A0A9P0AU64"/>
<gene>
    <name evidence="2" type="ORF">MELIAE_LOCUS3304</name>
</gene>
<dbReference type="OrthoDB" id="6366902at2759"/>
<organism evidence="2 3">
    <name type="scientific">Brassicogethes aeneus</name>
    <name type="common">Rape pollen beetle</name>
    <name type="synonym">Meligethes aeneus</name>
    <dbReference type="NCBI Taxonomy" id="1431903"/>
    <lineage>
        <taxon>Eukaryota</taxon>
        <taxon>Metazoa</taxon>
        <taxon>Ecdysozoa</taxon>
        <taxon>Arthropoda</taxon>
        <taxon>Hexapoda</taxon>
        <taxon>Insecta</taxon>
        <taxon>Pterygota</taxon>
        <taxon>Neoptera</taxon>
        <taxon>Endopterygota</taxon>
        <taxon>Coleoptera</taxon>
        <taxon>Polyphaga</taxon>
        <taxon>Cucujiformia</taxon>
        <taxon>Nitidulidae</taxon>
        <taxon>Meligethinae</taxon>
        <taxon>Brassicogethes</taxon>
    </lineage>
</organism>
<dbReference type="EMBL" id="OV121133">
    <property type="protein sequence ID" value="CAH0550502.1"/>
    <property type="molecule type" value="Genomic_DNA"/>
</dbReference>
<proteinExistence type="predicted"/>
<dbReference type="Proteomes" id="UP001154078">
    <property type="component" value="Chromosome 2"/>
</dbReference>
<reference evidence="2" key="1">
    <citation type="submission" date="2021-12" db="EMBL/GenBank/DDBJ databases">
        <authorList>
            <person name="King R."/>
        </authorList>
    </citation>
    <scope>NUCLEOTIDE SEQUENCE</scope>
</reference>
<sequence length="112" mass="12735">MRSSEVSLTPKMDNEGRRASLSIVIDDFDSKNANDKEERLSPEVSNNTSCPKTYTRKNSDASIKKILEEAENRKHEFWKLIDEHNAVVEDIKRIEKLEGTSVCKVATSPIKI</sequence>
<feature type="compositionally biased region" description="Basic and acidic residues" evidence="1">
    <location>
        <begin position="32"/>
        <end position="41"/>
    </location>
</feature>
<evidence type="ECO:0000313" key="3">
    <source>
        <dbReference type="Proteomes" id="UP001154078"/>
    </source>
</evidence>
<evidence type="ECO:0000313" key="2">
    <source>
        <dbReference type="EMBL" id="CAH0550502.1"/>
    </source>
</evidence>
<evidence type="ECO:0000256" key="1">
    <source>
        <dbReference type="SAM" id="MobiDB-lite"/>
    </source>
</evidence>
<feature type="compositionally biased region" description="Polar residues" evidence="1">
    <location>
        <begin position="43"/>
        <end position="52"/>
    </location>
</feature>
<name>A0A9P0AU64_BRAAE</name>